<comment type="similarity">
    <text evidence="8">Belongs to the class-I aminoacyl-tRNA synthetase family.</text>
</comment>
<keyword evidence="5 8" id="KW-0648">Protein biosynthesis</keyword>
<evidence type="ECO:0000256" key="3">
    <source>
        <dbReference type="ARBA" id="ARBA00022741"/>
    </source>
</evidence>
<dbReference type="InterPro" id="IPR015413">
    <property type="entry name" value="Methionyl/Leucyl_tRNA_Synth"/>
</dbReference>
<evidence type="ECO:0000256" key="1">
    <source>
        <dbReference type="ARBA" id="ARBA00012838"/>
    </source>
</evidence>
<keyword evidence="4 8" id="KW-0067">ATP-binding</keyword>
<dbReference type="PANTHER" id="PTHR43326">
    <property type="entry name" value="METHIONYL-TRNA SYNTHETASE"/>
    <property type="match status" value="1"/>
</dbReference>
<dbReference type="EC" id="6.1.1.10" evidence="1"/>
<dbReference type="AlphaFoldDB" id="A0A7S1LX90"/>
<dbReference type="Gene3D" id="2.170.220.10">
    <property type="match status" value="1"/>
</dbReference>
<dbReference type="Pfam" id="PF09334">
    <property type="entry name" value="tRNA-synt_1g"/>
    <property type="match status" value="1"/>
</dbReference>
<dbReference type="CDD" id="cd00814">
    <property type="entry name" value="MetRS_core"/>
    <property type="match status" value="1"/>
</dbReference>
<keyword evidence="2 8" id="KW-0436">Ligase</keyword>
<dbReference type="InterPro" id="IPR014758">
    <property type="entry name" value="Met-tRNA_synth"/>
</dbReference>
<feature type="domain" description="Methionyl/Leucyl tRNA synthetase" evidence="9">
    <location>
        <begin position="199"/>
        <end position="568"/>
    </location>
</feature>
<dbReference type="HAMAP" id="MF_01228">
    <property type="entry name" value="Met_tRNA_synth_type2"/>
    <property type="match status" value="1"/>
</dbReference>
<dbReference type="Gene3D" id="3.40.50.620">
    <property type="entry name" value="HUPs"/>
    <property type="match status" value="1"/>
</dbReference>
<sequence>MTHRLISDRANHHSLKCVLSALRSRHDLNVVLTSSPLSFGVSRVPFLLGDGVSLFCPNEMAKLVHGDSVSAGDVSLIEWERTTFQSQVAPLYRERRLNDSVRSAFAQAQTIARKLEPSQALVEIVLWCSVFPALCDGGLLEDDERAALPDLVAWFTGFAQRHADVISEAFGVLGAQEEADFLRVRRKFALTPPQSKPFYVTTPIYYVNASPHIGHVYSTLIADTVARYHRLKGEEVFFVTGTDEHGQKVANAAEAKGLTPFEFTTQVSDSFKQCFTDFGMKWDHFIRTTDKEHEAVVQEMWRKLEAKGDIYLGKYEGWYCVSDEAFLTAQNVTDGFDKEGKPCKVSTESGHPVTWMVEENYKFRLSKFQEPLLKWLKENPQSIVPDYRRREVIKFVEGGLIDLSVSRRVDQCSWGIPIPGNDKHVIYVWLDALSNYFTASRVQKADGSLADNYEDLGRWPADLHVLGKDILKFHAVYWPAFLLSAGLPLPKKLVAHGWWTKDKQKISKALGNVFDPVEKAHEFGLDALKFFLLRDSTFADDGDYSDHNMAMRLNSELADTLGNLLLRCVSRKINPKAVWPAPGQMTERDLAVVQAVKELPGTVDHYFLLPDLQKALMAVYDILRDLNQYTTENAPWKLVKEDPARLDTVLFVMMEALRVCVVMLSPVLVEKHVVMLDLLGVPASARTGIESFKWGAVPPGTPLGAESSEIVFPKVDMKKYDAAATAAAAAAAKK</sequence>
<evidence type="ECO:0000256" key="2">
    <source>
        <dbReference type="ARBA" id="ARBA00022598"/>
    </source>
</evidence>
<evidence type="ECO:0000256" key="5">
    <source>
        <dbReference type="ARBA" id="ARBA00022917"/>
    </source>
</evidence>
<evidence type="ECO:0000256" key="8">
    <source>
        <dbReference type="RuleBase" id="RU363039"/>
    </source>
</evidence>
<evidence type="ECO:0000259" key="9">
    <source>
        <dbReference type="Pfam" id="PF09334"/>
    </source>
</evidence>
<dbReference type="GO" id="GO:0004825">
    <property type="term" value="F:methionine-tRNA ligase activity"/>
    <property type="evidence" value="ECO:0007669"/>
    <property type="project" value="UniProtKB-EC"/>
</dbReference>
<dbReference type="EMBL" id="HBGF01022454">
    <property type="protein sequence ID" value="CAD9116177.1"/>
    <property type="molecule type" value="Transcribed_RNA"/>
</dbReference>
<dbReference type="GO" id="GO:0005524">
    <property type="term" value="F:ATP binding"/>
    <property type="evidence" value="ECO:0007669"/>
    <property type="project" value="UniProtKB-KW"/>
</dbReference>
<protein>
    <recommendedName>
        <fullName evidence="1">methionine--tRNA ligase</fullName>
        <ecNumber evidence="1">6.1.1.10</ecNumber>
    </recommendedName>
    <alternativeName>
        <fullName evidence="7">Methionyl-tRNA synthetase</fullName>
    </alternativeName>
</protein>
<dbReference type="GO" id="GO:0006431">
    <property type="term" value="P:methionyl-tRNA aminoacylation"/>
    <property type="evidence" value="ECO:0007669"/>
    <property type="project" value="InterPro"/>
</dbReference>
<gene>
    <name evidence="10" type="ORF">NDES1114_LOCUS14820</name>
</gene>
<organism evidence="10">
    <name type="scientific">Neobodo designis</name>
    <name type="common">Flagellated protozoan</name>
    <name type="synonym">Bodo designis</name>
    <dbReference type="NCBI Taxonomy" id="312471"/>
    <lineage>
        <taxon>Eukaryota</taxon>
        <taxon>Discoba</taxon>
        <taxon>Euglenozoa</taxon>
        <taxon>Kinetoplastea</taxon>
        <taxon>Metakinetoplastina</taxon>
        <taxon>Neobodonida</taxon>
        <taxon>Neobodo</taxon>
    </lineage>
</organism>
<dbReference type="PRINTS" id="PR01041">
    <property type="entry name" value="TRNASYNTHMET"/>
</dbReference>
<dbReference type="InterPro" id="IPR009080">
    <property type="entry name" value="tRNAsynth_Ia_anticodon-bd"/>
</dbReference>
<evidence type="ECO:0000256" key="6">
    <source>
        <dbReference type="ARBA" id="ARBA00023146"/>
    </source>
</evidence>
<dbReference type="InterPro" id="IPR033911">
    <property type="entry name" value="MetRS_core"/>
</dbReference>
<evidence type="ECO:0000313" key="10">
    <source>
        <dbReference type="EMBL" id="CAD9116177.1"/>
    </source>
</evidence>
<dbReference type="NCBIfam" id="TIGR00398">
    <property type="entry name" value="metG"/>
    <property type="match status" value="1"/>
</dbReference>
<dbReference type="PANTHER" id="PTHR43326:SF1">
    <property type="entry name" value="METHIONINE--TRNA LIGASE, MITOCHONDRIAL"/>
    <property type="match status" value="1"/>
</dbReference>
<keyword evidence="3 8" id="KW-0547">Nucleotide-binding</keyword>
<dbReference type="Gene3D" id="1.10.730.10">
    <property type="entry name" value="Isoleucyl-tRNA Synthetase, Domain 1"/>
    <property type="match status" value="1"/>
</dbReference>
<proteinExistence type="inferred from homology"/>
<dbReference type="InterPro" id="IPR014729">
    <property type="entry name" value="Rossmann-like_a/b/a_fold"/>
</dbReference>
<accession>A0A7S1LX90</accession>
<dbReference type="InterPro" id="IPR023457">
    <property type="entry name" value="Met-tRNA_synth_2"/>
</dbReference>
<dbReference type="FunFam" id="2.170.220.10:FF:000002">
    <property type="entry name" value="Methionine--tRNA ligase"/>
    <property type="match status" value="1"/>
</dbReference>
<dbReference type="SUPFAM" id="SSF47323">
    <property type="entry name" value="Anticodon-binding domain of a subclass of class I aminoacyl-tRNA synthetases"/>
    <property type="match status" value="1"/>
</dbReference>
<name>A0A7S1LX90_NEODS</name>
<evidence type="ECO:0000256" key="7">
    <source>
        <dbReference type="ARBA" id="ARBA00030904"/>
    </source>
</evidence>
<dbReference type="InterPro" id="IPR041872">
    <property type="entry name" value="Anticodon_Met"/>
</dbReference>
<evidence type="ECO:0000256" key="4">
    <source>
        <dbReference type="ARBA" id="ARBA00022840"/>
    </source>
</evidence>
<dbReference type="SUPFAM" id="SSF52374">
    <property type="entry name" value="Nucleotidylyl transferase"/>
    <property type="match status" value="1"/>
</dbReference>
<dbReference type="CDD" id="cd07957">
    <property type="entry name" value="Anticodon_Ia_Met"/>
    <property type="match status" value="1"/>
</dbReference>
<keyword evidence="6 8" id="KW-0030">Aminoacyl-tRNA synthetase</keyword>
<reference evidence="10" key="1">
    <citation type="submission" date="2021-01" db="EMBL/GenBank/DDBJ databases">
        <authorList>
            <person name="Corre E."/>
            <person name="Pelletier E."/>
            <person name="Niang G."/>
            <person name="Scheremetjew M."/>
            <person name="Finn R."/>
            <person name="Kale V."/>
            <person name="Holt S."/>
            <person name="Cochrane G."/>
            <person name="Meng A."/>
            <person name="Brown T."/>
            <person name="Cohen L."/>
        </authorList>
    </citation>
    <scope>NUCLEOTIDE SEQUENCE</scope>
    <source>
        <strain evidence="10">CCAP 1951/1</strain>
    </source>
</reference>